<dbReference type="InterPro" id="IPR001909">
    <property type="entry name" value="KRAB"/>
</dbReference>
<feature type="domain" description="KRAB" evidence="2">
    <location>
        <begin position="24"/>
        <end position="96"/>
    </location>
</feature>
<dbReference type="GO" id="GO:0006355">
    <property type="term" value="P:regulation of DNA-templated transcription"/>
    <property type="evidence" value="ECO:0007669"/>
    <property type="project" value="InterPro"/>
</dbReference>
<dbReference type="Gene3D" id="6.10.140.140">
    <property type="match status" value="1"/>
</dbReference>
<reference evidence="3" key="1">
    <citation type="submission" date="2025-08" db="UniProtKB">
        <authorList>
            <consortium name="Ensembl"/>
        </authorList>
    </citation>
    <scope>IDENTIFICATION</scope>
</reference>
<dbReference type="AlphaFoldDB" id="A0A8D0E4V3"/>
<dbReference type="SUPFAM" id="SSF109640">
    <property type="entry name" value="KRAB domain (Kruppel-associated box)"/>
    <property type="match status" value="1"/>
</dbReference>
<evidence type="ECO:0000313" key="3">
    <source>
        <dbReference type="Ensembl" id="ENSSMRP00000026678.1"/>
    </source>
</evidence>
<dbReference type="GeneTree" id="ENSGT00960000189292"/>
<feature type="signal peptide" evidence="1">
    <location>
        <begin position="1"/>
        <end position="25"/>
    </location>
</feature>
<organism evidence="3 4">
    <name type="scientific">Salvator merianae</name>
    <name type="common">Argentine black and white tegu</name>
    <name type="synonym">Tupinambis merianae</name>
    <dbReference type="NCBI Taxonomy" id="96440"/>
    <lineage>
        <taxon>Eukaryota</taxon>
        <taxon>Metazoa</taxon>
        <taxon>Chordata</taxon>
        <taxon>Craniata</taxon>
        <taxon>Vertebrata</taxon>
        <taxon>Euteleostomi</taxon>
        <taxon>Lepidosauria</taxon>
        <taxon>Squamata</taxon>
        <taxon>Bifurcata</taxon>
        <taxon>Unidentata</taxon>
        <taxon>Episquamata</taxon>
        <taxon>Laterata</taxon>
        <taxon>Teiioidea</taxon>
        <taxon>Teiidae</taxon>
        <taxon>Salvator</taxon>
    </lineage>
</organism>
<protein>
    <recommendedName>
        <fullName evidence="2">KRAB domain-containing protein</fullName>
    </recommendedName>
</protein>
<evidence type="ECO:0000259" key="2">
    <source>
        <dbReference type="PROSITE" id="PS50805"/>
    </source>
</evidence>
<dbReference type="CDD" id="cd07765">
    <property type="entry name" value="KRAB_A-box"/>
    <property type="match status" value="1"/>
</dbReference>
<proteinExistence type="predicted"/>
<sequence>MNIIWIVLHSLKGKLFFLFFQTAVTFEEVAVCFTEEEWSLLDPAERALHWKVTEENYANLSFVGKSFFGWIDNYTDERNNRCSFFCNVLSLQGNERNLNQWETIQNSF</sequence>
<reference evidence="3" key="2">
    <citation type="submission" date="2025-09" db="UniProtKB">
        <authorList>
            <consortium name="Ensembl"/>
        </authorList>
    </citation>
    <scope>IDENTIFICATION</scope>
</reference>
<dbReference type="InterPro" id="IPR036051">
    <property type="entry name" value="KRAB_dom_sf"/>
</dbReference>
<dbReference type="PANTHER" id="PTHR23232">
    <property type="entry name" value="KRAB DOMAIN C2H2 ZINC FINGER"/>
    <property type="match status" value="1"/>
</dbReference>
<accession>A0A8D0E4V3</accession>
<keyword evidence="1" id="KW-0732">Signal</keyword>
<evidence type="ECO:0000256" key="1">
    <source>
        <dbReference type="SAM" id="SignalP"/>
    </source>
</evidence>
<feature type="chain" id="PRO_5047237428" description="KRAB domain-containing protein" evidence="1">
    <location>
        <begin position="26"/>
        <end position="108"/>
    </location>
</feature>
<name>A0A8D0E4V3_SALMN</name>
<dbReference type="Proteomes" id="UP000694421">
    <property type="component" value="Unplaced"/>
</dbReference>
<dbReference type="PROSITE" id="PS50805">
    <property type="entry name" value="KRAB"/>
    <property type="match status" value="1"/>
</dbReference>
<dbReference type="Pfam" id="PF01352">
    <property type="entry name" value="KRAB"/>
    <property type="match status" value="1"/>
</dbReference>
<dbReference type="SMART" id="SM00349">
    <property type="entry name" value="KRAB"/>
    <property type="match status" value="1"/>
</dbReference>
<keyword evidence="4" id="KW-1185">Reference proteome</keyword>
<dbReference type="Ensembl" id="ENSSMRT00000031169.1">
    <property type="protein sequence ID" value="ENSSMRP00000026678.1"/>
    <property type="gene ID" value="ENSSMRG00000020609.1"/>
</dbReference>
<dbReference type="InterPro" id="IPR050169">
    <property type="entry name" value="Krueppel_C2H2_ZnF"/>
</dbReference>
<evidence type="ECO:0000313" key="4">
    <source>
        <dbReference type="Proteomes" id="UP000694421"/>
    </source>
</evidence>
<dbReference type="PANTHER" id="PTHR23232:SF142">
    <property type="entry name" value="GASTRULA ZINC FINGER PROTEIN XLCGF57.1-LIKE-RELATED"/>
    <property type="match status" value="1"/>
</dbReference>